<reference evidence="4 5" key="1">
    <citation type="submission" date="2019-03" db="EMBL/GenBank/DDBJ databases">
        <authorList>
            <person name="Molinero N."/>
            <person name="Sanchez B."/>
            <person name="Walker A."/>
            <person name="Duncan S."/>
            <person name="Delgado S."/>
            <person name="Margolles A."/>
        </authorList>
    </citation>
    <scope>NUCLEOTIDE SEQUENCE [LARGE SCALE GENOMIC DNA]</scope>
    <source>
        <strain evidence="4 5">IPLA60002</strain>
    </source>
</reference>
<dbReference type="Gene3D" id="1.10.150.130">
    <property type="match status" value="1"/>
</dbReference>
<dbReference type="CDD" id="cd01189">
    <property type="entry name" value="INT_ICEBs1_C_like"/>
    <property type="match status" value="1"/>
</dbReference>
<sequence>MAKILKLPLSDNNSNNYDNKTFYNNCNYYEKNYLHTNESLMNITLEEAYNLYISSKSAILSPSTIYNYEKYKRNYFQDIMNMPLYQINNYIIQNSVNEFCKDYSPKTVRNAFGLLHAVLFNYYPELNLTITLPQKIKPVYTIPVTSEIKTLIRFADERIKLPILLASQGGLRRSEISALKITDFTNKGVYINKAVVSDGNRNYIVKSTKTLAGTRFVPLTQSVIAEAKDYEFFGISPAQISKAYRKLFVKVDLEHYFSFHKLRHYFASQLHAKGLKDKYIAEIGGWSSVAIMQNIYEHTLRDELSRAEKEITEIFDEIFN</sequence>
<dbReference type="PANTHER" id="PTHR30349:SF94">
    <property type="entry name" value="INTEGRASE_RECOMBINASE HI_1414-RELATED"/>
    <property type="match status" value="1"/>
</dbReference>
<keyword evidence="1" id="KW-0238">DNA-binding</keyword>
<dbReference type="InterPro" id="IPR011010">
    <property type="entry name" value="DNA_brk_join_enz"/>
</dbReference>
<dbReference type="RefSeq" id="WP_249376722.1">
    <property type="nucleotide sequence ID" value="NZ_SNUZ01000009.1"/>
</dbReference>
<name>A0ABT0NHH0_9FIRM</name>
<dbReference type="InterPro" id="IPR010998">
    <property type="entry name" value="Integrase_recombinase_N"/>
</dbReference>
<evidence type="ECO:0000256" key="1">
    <source>
        <dbReference type="ARBA" id="ARBA00023125"/>
    </source>
</evidence>
<feature type="domain" description="Tyr recombinase" evidence="3">
    <location>
        <begin position="137"/>
        <end position="309"/>
    </location>
</feature>
<proteinExistence type="predicted"/>
<dbReference type="Gene3D" id="1.10.443.10">
    <property type="entry name" value="Intergrase catalytic core"/>
    <property type="match status" value="1"/>
</dbReference>
<comment type="caution">
    <text evidence="4">The sequence shown here is derived from an EMBL/GenBank/DDBJ whole genome shotgun (WGS) entry which is preliminary data.</text>
</comment>
<organism evidence="4 5">
    <name type="scientific">Ruminococcus bromii</name>
    <dbReference type="NCBI Taxonomy" id="40518"/>
    <lineage>
        <taxon>Bacteria</taxon>
        <taxon>Bacillati</taxon>
        <taxon>Bacillota</taxon>
        <taxon>Clostridia</taxon>
        <taxon>Eubacteriales</taxon>
        <taxon>Oscillospiraceae</taxon>
        <taxon>Ruminococcus</taxon>
    </lineage>
</organism>
<gene>
    <name evidence="4" type="ORF">E2N93_06780</name>
</gene>
<evidence type="ECO:0000256" key="2">
    <source>
        <dbReference type="ARBA" id="ARBA00023172"/>
    </source>
</evidence>
<dbReference type="Pfam" id="PF00589">
    <property type="entry name" value="Phage_integrase"/>
    <property type="match status" value="1"/>
</dbReference>
<dbReference type="Proteomes" id="UP001056693">
    <property type="component" value="Unassembled WGS sequence"/>
</dbReference>
<dbReference type="PANTHER" id="PTHR30349">
    <property type="entry name" value="PHAGE INTEGRASE-RELATED"/>
    <property type="match status" value="1"/>
</dbReference>
<protein>
    <submittedName>
        <fullName evidence="4">Site-specific integrase</fullName>
    </submittedName>
</protein>
<evidence type="ECO:0000259" key="3">
    <source>
        <dbReference type="PROSITE" id="PS51898"/>
    </source>
</evidence>
<keyword evidence="5" id="KW-1185">Reference proteome</keyword>
<dbReference type="SUPFAM" id="SSF56349">
    <property type="entry name" value="DNA breaking-rejoining enzymes"/>
    <property type="match status" value="1"/>
</dbReference>
<dbReference type="EMBL" id="SNUZ01000009">
    <property type="protein sequence ID" value="MCL3787711.1"/>
    <property type="molecule type" value="Genomic_DNA"/>
</dbReference>
<dbReference type="PROSITE" id="PS51898">
    <property type="entry name" value="TYR_RECOMBINASE"/>
    <property type="match status" value="1"/>
</dbReference>
<evidence type="ECO:0000313" key="5">
    <source>
        <dbReference type="Proteomes" id="UP001056693"/>
    </source>
</evidence>
<accession>A0ABT0NHH0</accession>
<dbReference type="InterPro" id="IPR050090">
    <property type="entry name" value="Tyrosine_recombinase_XerCD"/>
</dbReference>
<evidence type="ECO:0000313" key="4">
    <source>
        <dbReference type="EMBL" id="MCL3787711.1"/>
    </source>
</evidence>
<keyword evidence="2" id="KW-0233">DNA recombination</keyword>
<dbReference type="InterPro" id="IPR002104">
    <property type="entry name" value="Integrase_catalytic"/>
</dbReference>
<dbReference type="InterPro" id="IPR013762">
    <property type="entry name" value="Integrase-like_cat_sf"/>
</dbReference>